<proteinExistence type="predicted"/>
<accession>A0A2V5HV09</accession>
<dbReference type="Gene3D" id="3.40.420.10">
    <property type="entry name" value="Ricin (A subunit), domain 1"/>
    <property type="match status" value="1"/>
</dbReference>
<dbReference type="InterPro" id="IPR046533">
    <property type="entry name" value="DUF6598"/>
</dbReference>
<dbReference type="InterPro" id="IPR017989">
    <property type="entry name" value="Ribosome_inactivat_1/2"/>
</dbReference>
<dbReference type="EMBL" id="KZ825647">
    <property type="protein sequence ID" value="PYI25433.1"/>
    <property type="molecule type" value="Genomic_DNA"/>
</dbReference>
<gene>
    <name evidence="7" type="ORF">BP00DRAFT_409555</name>
</gene>
<evidence type="ECO:0000256" key="4">
    <source>
        <dbReference type="ARBA" id="ARBA00022821"/>
    </source>
</evidence>
<dbReference type="GO" id="GO:0017148">
    <property type="term" value="P:negative regulation of translation"/>
    <property type="evidence" value="ECO:0007669"/>
    <property type="project" value="UniProtKB-KW"/>
</dbReference>
<dbReference type="GO" id="GO:0090729">
    <property type="term" value="F:toxin activity"/>
    <property type="evidence" value="ECO:0007669"/>
    <property type="project" value="UniProtKB-KW"/>
</dbReference>
<keyword evidence="8" id="KW-1185">Reference proteome</keyword>
<dbReference type="PANTHER" id="PTHR33453:SF38">
    <property type="entry name" value="DUF6598 DOMAIN-CONTAINING PROTEIN"/>
    <property type="match status" value="1"/>
</dbReference>
<keyword evidence="5" id="KW-0652">Protein synthesis inhibitor</keyword>
<dbReference type="PANTHER" id="PTHR33453">
    <property type="match status" value="1"/>
</dbReference>
<evidence type="ECO:0000259" key="6">
    <source>
        <dbReference type="Pfam" id="PF20241"/>
    </source>
</evidence>
<dbReference type="InterPro" id="IPR016138">
    <property type="entry name" value="Ribosome_inactivat_prot_sub1"/>
</dbReference>
<evidence type="ECO:0000256" key="5">
    <source>
        <dbReference type="ARBA" id="ARBA00023193"/>
    </source>
</evidence>
<evidence type="ECO:0000256" key="2">
    <source>
        <dbReference type="ARBA" id="ARBA00022656"/>
    </source>
</evidence>
<dbReference type="InterPro" id="IPR001574">
    <property type="entry name" value="Ribosome_inactivat_prot"/>
</dbReference>
<evidence type="ECO:0000313" key="7">
    <source>
        <dbReference type="EMBL" id="PYI25433.1"/>
    </source>
</evidence>
<evidence type="ECO:0000313" key="8">
    <source>
        <dbReference type="Proteomes" id="UP000248817"/>
    </source>
</evidence>
<feature type="domain" description="DUF6598" evidence="6">
    <location>
        <begin position="253"/>
        <end position="494"/>
    </location>
</feature>
<dbReference type="Proteomes" id="UP000248817">
    <property type="component" value="Unassembled WGS sequence"/>
</dbReference>
<dbReference type="SUPFAM" id="SSF56371">
    <property type="entry name" value="Ribosome inactivating proteins (RIP)"/>
    <property type="match status" value="1"/>
</dbReference>
<dbReference type="Pfam" id="PF00161">
    <property type="entry name" value="RIP"/>
    <property type="match status" value="1"/>
</dbReference>
<keyword evidence="4" id="KW-0611">Plant defense</keyword>
<protein>
    <submittedName>
        <fullName evidence="7">Ribosome-inactivating protein</fullName>
    </submittedName>
</protein>
<dbReference type="PROSITE" id="PS00275">
    <property type="entry name" value="SHIGA_RICIN"/>
    <property type="match status" value="1"/>
</dbReference>
<dbReference type="AlphaFoldDB" id="A0A2V5HV09"/>
<dbReference type="GO" id="GO:0030598">
    <property type="term" value="F:rRNA N-glycosylase activity"/>
    <property type="evidence" value="ECO:0007669"/>
    <property type="project" value="UniProtKB-EC"/>
</dbReference>
<dbReference type="Pfam" id="PF20241">
    <property type="entry name" value="DUF6598"/>
    <property type="match status" value="1"/>
</dbReference>
<dbReference type="InterPro" id="IPR036041">
    <property type="entry name" value="Ribosome-inact_prot_sf"/>
</dbReference>
<sequence length="497" mass="55367">MAKFTLDFAADSEEGSDAYDAFIKAIRAKLAVGESIEGVPVLAPHVPPGREPEFFIVNLSYTDRGTTFTVEAQFRTDNLYLVRYRPMGSDGWHELDGNENYTDLTRDARMELDEIPLSSSRIGAAIMTLAGRETDMGLIARAKLTLIFTVAEAARFRDISSLISRSWWNESTPGVCFANRVRSWARLSSAVQRTRNEGHTFDFDGESTQIWEFVGAIQALGIMHLASMASRPRRSIHDMASAPYSTFFRGQPLLEIFYVRINSIDGEAPGQLYGDIIVTDSARTHCIWKREQRKYVEIYPRDSILLEGPSGPLSAADEFYIELDLWDYDSLSRDDSIAKGTIAFNPRGSFAEYDAVRNCEVTGKYGSVMVSYVAITDGLYAQITVVLIDGDGESPADVYGEITANNGHGQSELFRKTNSSEHVDVKPQHDIPLSRTVVAVPTTGTLRVHANLWDHDVISGDDEIAYGSVEFQPLYKRSEKKAITGECGKVEVRVTWM</sequence>
<reference evidence="7 8" key="1">
    <citation type="submission" date="2018-02" db="EMBL/GenBank/DDBJ databases">
        <title>The genomes of Aspergillus section Nigri reveals drivers in fungal speciation.</title>
        <authorList>
            <consortium name="DOE Joint Genome Institute"/>
            <person name="Vesth T.C."/>
            <person name="Nybo J."/>
            <person name="Theobald S."/>
            <person name="Brandl J."/>
            <person name="Frisvad J.C."/>
            <person name="Nielsen K.F."/>
            <person name="Lyhne E.K."/>
            <person name="Kogle M.E."/>
            <person name="Kuo A."/>
            <person name="Riley R."/>
            <person name="Clum A."/>
            <person name="Nolan M."/>
            <person name="Lipzen A."/>
            <person name="Salamov A."/>
            <person name="Henrissat B."/>
            <person name="Wiebenga A."/>
            <person name="De vries R.P."/>
            <person name="Grigoriev I.V."/>
            <person name="Mortensen U.H."/>
            <person name="Andersen M.R."/>
            <person name="Baker S.E."/>
        </authorList>
    </citation>
    <scope>NUCLEOTIDE SEQUENCE [LARGE SCALE GENOMIC DNA]</scope>
    <source>
        <strain evidence="7 8">CBS 114.80</strain>
    </source>
</reference>
<dbReference type="InterPro" id="IPR017988">
    <property type="entry name" value="Ribosome_inactivat_prot_CS"/>
</dbReference>
<comment type="catalytic activity">
    <reaction evidence="1">
        <text>Endohydrolysis of the N-glycosidic bond at one specific adenosine on the 28S rRNA.</text>
        <dbReference type="EC" id="3.2.2.22"/>
    </reaction>
</comment>
<keyword evidence="2" id="KW-0800">Toxin</keyword>
<dbReference type="PRINTS" id="PR00396">
    <property type="entry name" value="SHIGARICIN"/>
</dbReference>
<organism evidence="7 8">
    <name type="scientific">Aspergillus indologenus CBS 114.80</name>
    <dbReference type="NCBI Taxonomy" id="1450541"/>
    <lineage>
        <taxon>Eukaryota</taxon>
        <taxon>Fungi</taxon>
        <taxon>Dikarya</taxon>
        <taxon>Ascomycota</taxon>
        <taxon>Pezizomycotina</taxon>
        <taxon>Eurotiomycetes</taxon>
        <taxon>Eurotiomycetidae</taxon>
        <taxon>Eurotiales</taxon>
        <taxon>Aspergillaceae</taxon>
        <taxon>Aspergillus</taxon>
        <taxon>Aspergillus subgen. Circumdati</taxon>
    </lineage>
</organism>
<keyword evidence="3" id="KW-0378">Hydrolase</keyword>
<name>A0A2V5HV09_9EURO</name>
<evidence type="ECO:0000256" key="1">
    <source>
        <dbReference type="ARBA" id="ARBA00000237"/>
    </source>
</evidence>
<evidence type="ECO:0000256" key="3">
    <source>
        <dbReference type="ARBA" id="ARBA00022801"/>
    </source>
</evidence>